<evidence type="ECO:0000313" key="4">
    <source>
        <dbReference type="EMBL" id="KAK2150045.1"/>
    </source>
</evidence>
<protein>
    <recommendedName>
        <fullName evidence="6">Kelch repeat protein</fullName>
    </recommendedName>
</protein>
<dbReference type="PRINTS" id="PR00501">
    <property type="entry name" value="KELCHREPEAT"/>
</dbReference>
<dbReference type="Proteomes" id="UP001208570">
    <property type="component" value="Unassembled WGS sequence"/>
</dbReference>
<evidence type="ECO:0000256" key="1">
    <source>
        <dbReference type="ARBA" id="ARBA00022441"/>
    </source>
</evidence>
<dbReference type="Gene3D" id="2.120.10.80">
    <property type="entry name" value="Kelch-type beta propeller"/>
    <property type="match status" value="1"/>
</dbReference>
<evidence type="ECO:0000256" key="2">
    <source>
        <dbReference type="ARBA" id="ARBA00022737"/>
    </source>
</evidence>
<gene>
    <name evidence="4" type="ORF">LSH36_427g08037</name>
</gene>
<dbReference type="PANTHER" id="PTHR45632:SF3">
    <property type="entry name" value="KELCH-LIKE PROTEIN 32"/>
    <property type="match status" value="1"/>
</dbReference>
<dbReference type="PANTHER" id="PTHR45632">
    <property type="entry name" value="LD33804P"/>
    <property type="match status" value="1"/>
</dbReference>
<dbReference type="InterPro" id="IPR006652">
    <property type="entry name" value="Kelch_1"/>
</dbReference>
<comment type="caution">
    <text evidence="4">The sequence shown here is derived from an EMBL/GenBank/DDBJ whole genome shotgun (WGS) entry which is preliminary data.</text>
</comment>
<keyword evidence="5" id="KW-1185">Reference proteome</keyword>
<dbReference type="SUPFAM" id="SSF117281">
    <property type="entry name" value="Kelch motif"/>
    <property type="match status" value="1"/>
</dbReference>
<evidence type="ECO:0008006" key="6">
    <source>
        <dbReference type="Google" id="ProtNLM"/>
    </source>
</evidence>
<organism evidence="4 5">
    <name type="scientific">Paralvinella palmiformis</name>
    <dbReference type="NCBI Taxonomy" id="53620"/>
    <lineage>
        <taxon>Eukaryota</taxon>
        <taxon>Metazoa</taxon>
        <taxon>Spiralia</taxon>
        <taxon>Lophotrochozoa</taxon>
        <taxon>Annelida</taxon>
        <taxon>Polychaeta</taxon>
        <taxon>Sedentaria</taxon>
        <taxon>Canalipalpata</taxon>
        <taxon>Terebellida</taxon>
        <taxon>Terebelliformia</taxon>
        <taxon>Alvinellidae</taxon>
        <taxon>Paralvinella</taxon>
    </lineage>
</organism>
<sequence length="358" mass="40472">MQSHPAPRSYFSRLPSDLSTMTIDSASQDTRSPDGKSFAGVSAGKRSELSRSTVPSTPYGHNEFLLVFDTSSGANKLAYFLIDVSGRRKKLIPKQNTLLMNKVKDITDYSVVVMDNYLYLFGGKHVLGAVLRYCYRFNPENNQWRPLASMNLARARHTATALDGYIYVCGGEMRNGRFTDSLERFDPTTDSWTELRPMFSPRADHATVAAQNKIFVSGGIGNRSGANINFCYKLSGCTDLRPNSKCRKSEISDYRGLRVILIEGIWDRSHPDLERPRCRAGAIVLGHYIYLIGGHGLSGDRREPVIEYYNINRRKWQSEFRLTGDGYYNVECCVVRVPTTNKQFSTLGLTITKPWILW</sequence>
<dbReference type="Pfam" id="PF01344">
    <property type="entry name" value="Kelch_1"/>
    <property type="match status" value="1"/>
</dbReference>
<dbReference type="InterPro" id="IPR015915">
    <property type="entry name" value="Kelch-typ_b-propeller"/>
</dbReference>
<keyword evidence="1" id="KW-0880">Kelch repeat</keyword>
<dbReference type="SMART" id="SM00612">
    <property type="entry name" value="Kelch"/>
    <property type="match status" value="2"/>
</dbReference>
<dbReference type="EMBL" id="JAODUP010000427">
    <property type="protein sequence ID" value="KAK2150045.1"/>
    <property type="molecule type" value="Genomic_DNA"/>
</dbReference>
<evidence type="ECO:0000256" key="3">
    <source>
        <dbReference type="SAM" id="MobiDB-lite"/>
    </source>
</evidence>
<accession>A0AAD9JCS1</accession>
<dbReference type="Pfam" id="PF24681">
    <property type="entry name" value="Kelch_KLHDC2_KLHL20_DRC7"/>
    <property type="match status" value="1"/>
</dbReference>
<proteinExistence type="predicted"/>
<reference evidence="4" key="1">
    <citation type="journal article" date="2023" name="Mol. Biol. Evol.">
        <title>Third-Generation Sequencing Reveals the Adaptive Role of the Epigenome in Three Deep-Sea Polychaetes.</title>
        <authorList>
            <person name="Perez M."/>
            <person name="Aroh O."/>
            <person name="Sun Y."/>
            <person name="Lan Y."/>
            <person name="Juniper S.K."/>
            <person name="Young C.R."/>
            <person name="Angers B."/>
            <person name="Qian P.Y."/>
        </authorList>
    </citation>
    <scope>NUCLEOTIDE SEQUENCE</scope>
    <source>
        <strain evidence="4">P08H-3</strain>
    </source>
</reference>
<feature type="region of interest" description="Disordered" evidence="3">
    <location>
        <begin position="22"/>
        <end position="44"/>
    </location>
</feature>
<name>A0AAD9JCS1_9ANNE</name>
<dbReference type="AlphaFoldDB" id="A0AAD9JCS1"/>
<keyword evidence="2" id="KW-0677">Repeat</keyword>
<evidence type="ECO:0000313" key="5">
    <source>
        <dbReference type="Proteomes" id="UP001208570"/>
    </source>
</evidence>